<feature type="compositionally biased region" description="Basic residues" evidence="1">
    <location>
        <begin position="36"/>
        <end position="49"/>
    </location>
</feature>
<feature type="compositionally biased region" description="Basic residues" evidence="1">
    <location>
        <begin position="1"/>
        <end position="11"/>
    </location>
</feature>
<feature type="region of interest" description="Disordered" evidence="1">
    <location>
        <begin position="1"/>
        <end position="49"/>
    </location>
</feature>
<feature type="compositionally biased region" description="Polar residues" evidence="1">
    <location>
        <begin position="25"/>
        <end position="35"/>
    </location>
</feature>
<dbReference type="RefSeq" id="WP_159432468.1">
    <property type="nucleotide sequence ID" value="NZ_CP063356.2"/>
</dbReference>
<accession>A0A7S7L544</accession>
<reference evidence="2 3" key="1">
    <citation type="journal article" date="2017" name="Genome Announc.">
        <title>Draft Genome Sequences of Four Alkaliphilic Bacteria Belonging to the Anaerobacillus Genus.</title>
        <authorList>
            <person name="Bassil N.M."/>
            <person name="Lloyd J.R."/>
        </authorList>
    </citation>
    <scope>NUCLEOTIDE SEQUENCE [LARGE SCALE GENOMIC DNA]</scope>
    <source>
        <strain evidence="2 3">NB2006</strain>
    </source>
</reference>
<sequence>MKKRLKNKIAKKNAEAKAMAPTQAIGHTSRLNTARSKTKSNTHRKNGRG</sequence>
<proteinExistence type="predicted"/>
<dbReference type="EMBL" id="CP063356">
    <property type="protein sequence ID" value="QOY34588.1"/>
    <property type="molecule type" value="Genomic_DNA"/>
</dbReference>
<evidence type="ECO:0000256" key="1">
    <source>
        <dbReference type="SAM" id="MobiDB-lite"/>
    </source>
</evidence>
<keyword evidence="3" id="KW-1185">Reference proteome</keyword>
<dbReference type="Proteomes" id="UP000180175">
    <property type="component" value="Chromosome"/>
</dbReference>
<evidence type="ECO:0000313" key="3">
    <source>
        <dbReference type="Proteomes" id="UP000180175"/>
    </source>
</evidence>
<organism evidence="2 3">
    <name type="scientific">Anaerobacillus isosaccharinicus</name>
    <dbReference type="NCBI Taxonomy" id="1532552"/>
    <lineage>
        <taxon>Bacteria</taxon>
        <taxon>Bacillati</taxon>
        <taxon>Bacillota</taxon>
        <taxon>Bacilli</taxon>
        <taxon>Bacillales</taxon>
        <taxon>Bacillaceae</taxon>
        <taxon>Anaerobacillus</taxon>
    </lineage>
</organism>
<dbReference type="KEGG" id="aia:AWH56_017915"/>
<name>A0A7S7L544_9BACI</name>
<protein>
    <submittedName>
        <fullName evidence="2">Uncharacterized protein</fullName>
    </submittedName>
</protein>
<reference evidence="2 3" key="2">
    <citation type="journal article" date="2019" name="Int. J. Syst. Evol. Microbiol.">
        <title>Anaerobacillus isosaccharinicus sp. nov., an alkaliphilic bacterium which degrades isosaccharinic acid.</title>
        <authorList>
            <person name="Bassil N.M."/>
            <person name="Lloyd J.R."/>
        </authorList>
    </citation>
    <scope>NUCLEOTIDE SEQUENCE [LARGE SCALE GENOMIC DNA]</scope>
    <source>
        <strain evidence="2 3">NB2006</strain>
    </source>
</reference>
<evidence type="ECO:0000313" key="2">
    <source>
        <dbReference type="EMBL" id="QOY34588.1"/>
    </source>
</evidence>
<gene>
    <name evidence="2" type="ORF">AWH56_017915</name>
</gene>
<dbReference type="AlphaFoldDB" id="A0A7S7L544"/>